<dbReference type="RefSeq" id="WP_147132578.1">
    <property type="nucleotide sequence ID" value="NZ_VOSC01000012.1"/>
</dbReference>
<reference evidence="2" key="1">
    <citation type="submission" date="2019-08" db="EMBL/GenBank/DDBJ databases">
        <title>Seonamhaeicola sediminis sp. nov., isolated from marine sediment.</title>
        <authorList>
            <person name="Cao W.R."/>
        </authorList>
    </citation>
    <scope>NUCLEOTIDE SEQUENCE [LARGE SCALE GENOMIC DNA]</scope>
    <source>
        <strain evidence="2">Gy8</strain>
    </source>
</reference>
<evidence type="ECO:0000313" key="2">
    <source>
        <dbReference type="Proteomes" id="UP000321790"/>
    </source>
</evidence>
<proteinExistence type="predicted"/>
<organism evidence="1 2">
    <name type="scientific">Seonamhaeicola algicola</name>
    <dbReference type="NCBI Taxonomy" id="1719036"/>
    <lineage>
        <taxon>Bacteria</taxon>
        <taxon>Pseudomonadati</taxon>
        <taxon>Bacteroidota</taxon>
        <taxon>Flavobacteriia</taxon>
        <taxon>Flavobacteriales</taxon>
        <taxon>Flavobacteriaceae</taxon>
    </lineage>
</organism>
<dbReference type="EMBL" id="VOSC01000012">
    <property type="protein sequence ID" value="TXE13221.1"/>
    <property type="molecule type" value="Genomic_DNA"/>
</dbReference>
<sequence length="130" mass="15214">MSKTAAIVYSILMLFQSLNINIEELSKLGVLIEHAQYHQEMYGDTFLEFLYEHYGEQAVSTQNDHEEHDDLPFKSHQHIFCQVNFACILVTSLEFPLQNQMHQNTQLNFFYKEPISSFEKPTVFQPPKLA</sequence>
<evidence type="ECO:0000313" key="1">
    <source>
        <dbReference type="EMBL" id="TXE13221.1"/>
    </source>
</evidence>
<keyword evidence="2" id="KW-1185">Reference proteome</keyword>
<dbReference type="Proteomes" id="UP000321790">
    <property type="component" value="Unassembled WGS sequence"/>
</dbReference>
<accession>A0A5C7AXG3</accession>
<gene>
    <name evidence="1" type="ORF">FUA26_05355</name>
</gene>
<dbReference type="OrthoDB" id="1446707at2"/>
<protein>
    <submittedName>
        <fullName evidence="1">Uncharacterized protein</fullName>
    </submittedName>
</protein>
<comment type="caution">
    <text evidence="1">The sequence shown here is derived from an EMBL/GenBank/DDBJ whole genome shotgun (WGS) entry which is preliminary data.</text>
</comment>
<name>A0A5C7AXG3_9FLAO</name>
<dbReference type="AlphaFoldDB" id="A0A5C7AXG3"/>